<keyword evidence="3" id="KW-1185">Reference proteome</keyword>
<keyword evidence="1" id="KW-1133">Transmembrane helix</keyword>
<evidence type="ECO:0000313" key="3">
    <source>
        <dbReference type="Proteomes" id="UP000307943"/>
    </source>
</evidence>
<evidence type="ECO:0000313" key="2">
    <source>
        <dbReference type="EMBL" id="TNJ67414.1"/>
    </source>
</evidence>
<name>A0A5C4TE74_9BACL</name>
<feature type="transmembrane region" description="Helical" evidence="1">
    <location>
        <begin position="12"/>
        <end position="31"/>
    </location>
</feature>
<dbReference type="EMBL" id="VDCQ01000005">
    <property type="protein sequence ID" value="TNJ67414.1"/>
    <property type="molecule type" value="Genomic_DNA"/>
</dbReference>
<dbReference type="Proteomes" id="UP000307943">
    <property type="component" value="Unassembled WGS sequence"/>
</dbReference>
<keyword evidence="1" id="KW-0472">Membrane</keyword>
<evidence type="ECO:0000256" key="1">
    <source>
        <dbReference type="SAM" id="Phobius"/>
    </source>
</evidence>
<sequence>MNKRLNRSDYFFSLTFVFLLVCVAGAFFFGVEIGQSRTVTKYEAMAAKQEEASKKPGAYDQQHLVSFYHTIYAPYREFSNRWFDKLKELELQGNTSDAAAAMKDLSKTADDKYDAISKAVTPETSPLLGEAHQNLLKGLKLFSDTAKKYQSKANSIHPSVLLTEIDKDAFFQGAKTFALQGQQQYYNAIVKWNESVEPQVQGSNLLGQSAFTLKDWSQMSLNVKNVVVASILLSEKRYLPLYPQDLTVRIDEMITNGQAKKMNLNDIQAIADLLSDTNAARKGDFIARKDKWYAEETKPQLPFFYENK</sequence>
<dbReference type="AlphaFoldDB" id="A0A5C4TE74"/>
<protein>
    <submittedName>
        <fullName evidence="2">Uncharacterized protein</fullName>
    </submittedName>
</protein>
<gene>
    <name evidence="2" type="ORF">FE784_05520</name>
</gene>
<keyword evidence="1" id="KW-0812">Transmembrane</keyword>
<organism evidence="2 3">
    <name type="scientific">Paenibacillus hemerocallicola</name>
    <dbReference type="NCBI Taxonomy" id="1172614"/>
    <lineage>
        <taxon>Bacteria</taxon>
        <taxon>Bacillati</taxon>
        <taxon>Bacillota</taxon>
        <taxon>Bacilli</taxon>
        <taxon>Bacillales</taxon>
        <taxon>Paenibacillaceae</taxon>
        <taxon>Paenibacillus</taxon>
    </lineage>
</organism>
<dbReference type="OrthoDB" id="2649144at2"/>
<dbReference type="RefSeq" id="WP_139601127.1">
    <property type="nucleotide sequence ID" value="NZ_VDCQ01000005.1"/>
</dbReference>
<accession>A0A5C4TE74</accession>
<comment type="caution">
    <text evidence="2">The sequence shown here is derived from an EMBL/GenBank/DDBJ whole genome shotgun (WGS) entry which is preliminary data.</text>
</comment>
<reference evidence="2 3" key="1">
    <citation type="submission" date="2019-05" db="EMBL/GenBank/DDBJ databases">
        <title>We sequenced the genome of Paenibacillus hemerocallicola KCTC 33185 for further insight into its adaptation and study the phylogeny of Paenibacillus.</title>
        <authorList>
            <person name="Narsing Rao M.P."/>
        </authorList>
    </citation>
    <scope>NUCLEOTIDE SEQUENCE [LARGE SCALE GENOMIC DNA]</scope>
    <source>
        <strain evidence="2 3">KCTC 33185</strain>
    </source>
</reference>
<proteinExistence type="predicted"/>